<accession>A0AA40KRC2</accession>
<evidence type="ECO:0000313" key="2">
    <source>
        <dbReference type="EMBL" id="KAK1129672.1"/>
    </source>
</evidence>
<gene>
    <name evidence="2" type="ORF">K0M31_019386</name>
</gene>
<organism evidence="2 3">
    <name type="scientific">Melipona bicolor</name>
    <dbReference type="NCBI Taxonomy" id="60889"/>
    <lineage>
        <taxon>Eukaryota</taxon>
        <taxon>Metazoa</taxon>
        <taxon>Ecdysozoa</taxon>
        <taxon>Arthropoda</taxon>
        <taxon>Hexapoda</taxon>
        <taxon>Insecta</taxon>
        <taxon>Pterygota</taxon>
        <taxon>Neoptera</taxon>
        <taxon>Endopterygota</taxon>
        <taxon>Hymenoptera</taxon>
        <taxon>Apocrita</taxon>
        <taxon>Aculeata</taxon>
        <taxon>Apoidea</taxon>
        <taxon>Anthophila</taxon>
        <taxon>Apidae</taxon>
        <taxon>Melipona</taxon>
    </lineage>
</organism>
<proteinExistence type="predicted"/>
<evidence type="ECO:0000313" key="3">
    <source>
        <dbReference type="Proteomes" id="UP001177670"/>
    </source>
</evidence>
<dbReference type="InterPro" id="IPR046341">
    <property type="entry name" value="SET_dom_sf"/>
</dbReference>
<feature type="region of interest" description="Disordered" evidence="1">
    <location>
        <begin position="302"/>
        <end position="324"/>
    </location>
</feature>
<comment type="caution">
    <text evidence="2">The sequence shown here is derived from an EMBL/GenBank/DDBJ whole genome shotgun (WGS) entry which is preliminary data.</text>
</comment>
<dbReference type="AlphaFoldDB" id="A0AA40KRC2"/>
<name>A0AA40KRC2_9HYME</name>
<dbReference type="Proteomes" id="UP001177670">
    <property type="component" value="Unassembled WGS sequence"/>
</dbReference>
<reference evidence="2" key="1">
    <citation type="submission" date="2021-10" db="EMBL/GenBank/DDBJ databases">
        <title>Melipona bicolor Genome sequencing and assembly.</title>
        <authorList>
            <person name="Araujo N.S."/>
            <person name="Arias M.C."/>
        </authorList>
    </citation>
    <scope>NUCLEOTIDE SEQUENCE</scope>
    <source>
        <strain evidence="2">USP_2M_L1-L4_2017</strain>
        <tissue evidence="2">Whole body</tissue>
    </source>
</reference>
<feature type="region of interest" description="Disordered" evidence="1">
    <location>
        <begin position="214"/>
        <end position="239"/>
    </location>
</feature>
<feature type="region of interest" description="Disordered" evidence="1">
    <location>
        <begin position="1"/>
        <end position="21"/>
    </location>
</feature>
<sequence>MGQEKKSKTESMQTEDLIEDTREFVRRSLRKQNSGTVAESETLAVEVAQTKLSNDADVHVRRTSRSKHHKNKAKHHKDKRKRKRRFKTENIVSPLESVKRSSSDITSGDEEQTSFKKDNSKSASEVELKSNLKNSLRISTKTVESVKSKTEHIDSIEYIENVNINKNVLYHDIEDVDMERIMMVSDKNEQSRSNCLTISSDAKSNSESMVEQISNATDSTSTITSHVQSSEVKDDKNSPNNIQYVDTNSNCSNINVNINQEIEDRKLKKKRKRLKYDAEENDDENLKEDSSEDIVDDFIHKHRRKRHKHTNEHKNRKHHDVRKAPQDGIIVQEDKNTCSTINDTTSITIEKLQNETNVENLISEPQRLAIKIKLCQECNNRHLQDACPLITPLYAISDSISYESWLNKYKENTEVLKAIKSDDPMSEGYGKITEDNNESDDESLLTEQCKTKMKTQKEEKQLTVDIDRPLYSRDSLPECFELKITNSEHGLGIYAKSSVPMHVKLGPLIGQPVREMDIPDDFPMRHIWEVKSMQYFLFLYV</sequence>
<feature type="compositionally biased region" description="Basic and acidic residues" evidence="1">
    <location>
        <begin position="113"/>
        <end position="128"/>
    </location>
</feature>
<evidence type="ECO:0000256" key="1">
    <source>
        <dbReference type="SAM" id="MobiDB-lite"/>
    </source>
</evidence>
<feature type="region of interest" description="Disordered" evidence="1">
    <location>
        <begin position="48"/>
        <end position="128"/>
    </location>
</feature>
<protein>
    <submittedName>
        <fullName evidence="2">Uncharacterized protein</fullName>
    </submittedName>
</protein>
<keyword evidence="3" id="KW-1185">Reference proteome</keyword>
<feature type="compositionally biased region" description="Acidic residues" evidence="1">
    <location>
        <begin position="279"/>
        <end position="289"/>
    </location>
</feature>
<dbReference type="EMBL" id="JAHYIQ010000008">
    <property type="protein sequence ID" value="KAK1129672.1"/>
    <property type="molecule type" value="Genomic_DNA"/>
</dbReference>
<feature type="compositionally biased region" description="Basic residues" evidence="1">
    <location>
        <begin position="302"/>
        <end position="321"/>
    </location>
</feature>
<dbReference type="Gene3D" id="2.170.270.10">
    <property type="entry name" value="SET domain"/>
    <property type="match status" value="1"/>
</dbReference>
<feature type="compositionally biased region" description="Polar residues" evidence="1">
    <location>
        <begin position="214"/>
        <end position="230"/>
    </location>
</feature>
<feature type="compositionally biased region" description="Basic residues" evidence="1">
    <location>
        <begin position="61"/>
        <end position="86"/>
    </location>
</feature>
<feature type="region of interest" description="Disordered" evidence="1">
    <location>
        <begin position="269"/>
        <end position="289"/>
    </location>
</feature>